<dbReference type="EMBL" id="GBRH01191165">
    <property type="protein sequence ID" value="JAE06731.1"/>
    <property type="molecule type" value="Transcribed_RNA"/>
</dbReference>
<reference evidence="1" key="2">
    <citation type="journal article" date="2015" name="Data Brief">
        <title>Shoot transcriptome of the giant reed, Arundo donax.</title>
        <authorList>
            <person name="Barrero R.A."/>
            <person name="Guerrero F.D."/>
            <person name="Moolhuijzen P."/>
            <person name="Goolsby J.A."/>
            <person name="Tidwell J."/>
            <person name="Bellgard S.E."/>
            <person name="Bellgard M.I."/>
        </authorList>
    </citation>
    <scope>NUCLEOTIDE SEQUENCE</scope>
    <source>
        <tissue evidence="1">Shoot tissue taken approximately 20 cm above the soil surface</tissue>
    </source>
</reference>
<reference evidence="1" key="1">
    <citation type="submission" date="2014-09" db="EMBL/GenBank/DDBJ databases">
        <authorList>
            <person name="Magalhaes I.L.F."/>
            <person name="Oliveira U."/>
            <person name="Santos F.R."/>
            <person name="Vidigal T.H.D.A."/>
            <person name="Brescovit A.D."/>
            <person name="Santos A.J."/>
        </authorList>
    </citation>
    <scope>NUCLEOTIDE SEQUENCE</scope>
    <source>
        <tissue evidence="1">Shoot tissue taken approximately 20 cm above the soil surface</tissue>
    </source>
</reference>
<evidence type="ECO:0000313" key="1">
    <source>
        <dbReference type="EMBL" id="JAE06731.1"/>
    </source>
</evidence>
<protein>
    <submittedName>
        <fullName evidence="1">Uncharacterized protein</fullName>
    </submittedName>
</protein>
<accession>A0A0A9F9B8</accession>
<name>A0A0A9F9B8_ARUDO</name>
<sequence>MGIKRRFMHSRTIKYHAQMLSIIKKHVQASSNTFQYRFSSISKLLY</sequence>
<organism evidence="1">
    <name type="scientific">Arundo donax</name>
    <name type="common">Giant reed</name>
    <name type="synonym">Donax arundinaceus</name>
    <dbReference type="NCBI Taxonomy" id="35708"/>
    <lineage>
        <taxon>Eukaryota</taxon>
        <taxon>Viridiplantae</taxon>
        <taxon>Streptophyta</taxon>
        <taxon>Embryophyta</taxon>
        <taxon>Tracheophyta</taxon>
        <taxon>Spermatophyta</taxon>
        <taxon>Magnoliopsida</taxon>
        <taxon>Liliopsida</taxon>
        <taxon>Poales</taxon>
        <taxon>Poaceae</taxon>
        <taxon>PACMAD clade</taxon>
        <taxon>Arundinoideae</taxon>
        <taxon>Arundineae</taxon>
        <taxon>Arundo</taxon>
    </lineage>
</organism>
<dbReference type="AlphaFoldDB" id="A0A0A9F9B8"/>
<proteinExistence type="predicted"/>